<reference evidence="1" key="1">
    <citation type="submission" date="2014-11" db="EMBL/GenBank/DDBJ databases">
        <authorList>
            <person name="Amaro Gonzalez C."/>
        </authorList>
    </citation>
    <scope>NUCLEOTIDE SEQUENCE</scope>
</reference>
<evidence type="ECO:0000313" key="1">
    <source>
        <dbReference type="EMBL" id="JAH86977.1"/>
    </source>
</evidence>
<dbReference type="AlphaFoldDB" id="A0A0E9W9G0"/>
<reference evidence="1" key="2">
    <citation type="journal article" date="2015" name="Fish Shellfish Immunol.">
        <title>Early steps in the European eel (Anguilla anguilla)-Vibrio vulnificus interaction in the gills: Role of the RtxA13 toxin.</title>
        <authorList>
            <person name="Callol A."/>
            <person name="Pajuelo D."/>
            <person name="Ebbesson L."/>
            <person name="Teles M."/>
            <person name="MacKenzie S."/>
            <person name="Amaro C."/>
        </authorList>
    </citation>
    <scope>NUCLEOTIDE SEQUENCE</scope>
</reference>
<accession>A0A0E9W9G0</accession>
<protein>
    <submittedName>
        <fullName evidence="1">Uncharacterized protein</fullName>
    </submittedName>
</protein>
<proteinExistence type="predicted"/>
<sequence>MRNQNQASTYRKYSLHFAFLSDVRLSEGKQRKHWALQSDQYFSQLSE</sequence>
<organism evidence="1">
    <name type="scientific">Anguilla anguilla</name>
    <name type="common">European freshwater eel</name>
    <name type="synonym">Muraena anguilla</name>
    <dbReference type="NCBI Taxonomy" id="7936"/>
    <lineage>
        <taxon>Eukaryota</taxon>
        <taxon>Metazoa</taxon>
        <taxon>Chordata</taxon>
        <taxon>Craniata</taxon>
        <taxon>Vertebrata</taxon>
        <taxon>Euteleostomi</taxon>
        <taxon>Actinopterygii</taxon>
        <taxon>Neopterygii</taxon>
        <taxon>Teleostei</taxon>
        <taxon>Anguilliformes</taxon>
        <taxon>Anguillidae</taxon>
        <taxon>Anguilla</taxon>
    </lineage>
</organism>
<dbReference type="EMBL" id="GBXM01021600">
    <property type="protein sequence ID" value="JAH86977.1"/>
    <property type="molecule type" value="Transcribed_RNA"/>
</dbReference>
<name>A0A0E9W9G0_ANGAN</name>